<proteinExistence type="predicted"/>
<keyword evidence="4" id="KW-1185">Reference proteome</keyword>
<feature type="transmembrane region" description="Helical" evidence="1">
    <location>
        <begin position="12"/>
        <end position="28"/>
    </location>
</feature>
<dbReference type="RefSeq" id="WP_014449297.1">
    <property type="nucleotide sequence ID" value="NC_017094.1"/>
</dbReference>
<sequence length="66" mass="7109">MPVNEGTVDRVVRVVLGVVLIALVYVGPKTPWGWIGLLPLITGITGRCGLYKVLGFNTCPLNSKKD</sequence>
<dbReference type="HOGENOM" id="CLU_176022_4_1_0"/>
<feature type="domain" description="Inner membrane protein YgaP-like transmembrane" evidence="2">
    <location>
        <begin position="1"/>
        <end position="61"/>
    </location>
</feature>
<dbReference type="Pfam" id="PF11127">
    <property type="entry name" value="YgaP-like_TM"/>
    <property type="match status" value="1"/>
</dbReference>
<dbReference type="KEGG" id="lfc:LFE_1114"/>
<accession>I0INF8</accession>
<dbReference type="AlphaFoldDB" id="I0INF8"/>
<dbReference type="InterPro" id="IPR021309">
    <property type="entry name" value="YgaP-like_TM"/>
</dbReference>
<name>I0INF8_LEPFC</name>
<evidence type="ECO:0000259" key="2">
    <source>
        <dbReference type="Pfam" id="PF11127"/>
    </source>
</evidence>
<dbReference type="Proteomes" id="UP000007382">
    <property type="component" value="Chromosome"/>
</dbReference>
<dbReference type="EMBL" id="AP012342">
    <property type="protein sequence ID" value="BAM06807.1"/>
    <property type="molecule type" value="Genomic_DNA"/>
</dbReference>
<dbReference type="PATRIC" id="fig|1162668.3.peg.1294"/>
<evidence type="ECO:0000256" key="1">
    <source>
        <dbReference type="SAM" id="Phobius"/>
    </source>
</evidence>
<dbReference type="OrthoDB" id="9804804at2"/>
<keyword evidence="1" id="KW-1133">Transmembrane helix</keyword>
<evidence type="ECO:0000313" key="4">
    <source>
        <dbReference type="Proteomes" id="UP000007382"/>
    </source>
</evidence>
<keyword evidence="1" id="KW-0812">Transmembrane</keyword>
<feature type="transmembrane region" description="Helical" evidence="1">
    <location>
        <begin position="34"/>
        <end position="54"/>
    </location>
</feature>
<reference evidence="3 4" key="1">
    <citation type="journal article" date="2012" name="J. Bacteriol.">
        <title>Complete Genome Sequence of Leptospirillum ferrooxidans Strain C2-3, Isolated from a Fresh Volcanic Ash Deposit on the Island of Miyake, Japan.</title>
        <authorList>
            <person name="Fujimura R."/>
            <person name="Sato Y."/>
            <person name="Nishizawa T."/>
            <person name="Oshima K."/>
            <person name="Kim S.-W."/>
            <person name="Hattori M."/>
            <person name="Kamijo T."/>
            <person name="Ohta H."/>
        </authorList>
    </citation>
    <scope>NUCLEOTIDE SEQUENCE [LARGE SCALE GENOMIC DNA]</scope>
    <source>
        <strain evidence="3 4">C2-3</strain>
    </source>
</reference>
<keyword evidence="1" id="KW-0472">Membrane</keyword>
<gene>
    <name evidence="3" type="ordered locus">LFE_1114</name>
</gene>
<reference evidence="4" key="2">
    <citation type="submission" date="2012-03" db="EMBL/GenBank/DDBJ databases">
        <title>The complete genome sequence of the pioneer microbe on fresh volcanic deposit, Leptospirillum ferrooxidans strain C2-3.</title>
        <authorList>
            <person name="Fujimura R."/>
            <person name="Sato Y."/>
            <person name="Nishizawa T."/>
            <person name="Nanba K."/>
            <person name="Oshima K."/>
            <person name="Hattori M."/>
            <person name="Kamijo T."/>
            <person name="Ohta H."/>
        </authorList>
    </citation>
    <scope>NUCLEOTIDE SEQUENCE [LARGE SCALE GENOMIC DNA]</scope>
    <source>
        <strain evidence="4">C2-3</strain>
    </source>
</reference>
<evidence type="ECO:0000313" key="3">
    <source>
        <dbReference type="EMBL" id="BAM06807.1"/>
    </source>
</evidence>
<protein>
    <recommendedName>
        <fullName evidence="2">Inner membrane protein YgaP-like transmembrane domain-containing protein</fullName>
    </recommendedName>
</protein>
<organism evidence="3 4">
    <name type="scientific">Leptospirillum ferrooxidans (strain C2-3)</name>
    <dbReference type="NCBI Taxonomy" id="1162668"/>
    <lineage>
        <taxon>Bacteria</taxon>
        <taxon>Pseudomonadati</taxon>
        <taxon>Nitrospirota</taxon>
        <taxon>Nitrospiria</taxon>
        <taxon>Nitrospirales</taxon>
        <taxon>Nitrospiraceae</taxon>
        <taxon>Leptospirillum</taxon>
    </lineage>
</organism>